<dbReference type="RefSeq" id="XP_058332382.1">
    <property type="nucleotide sequence ID" value="XM_058473379.1"/>
</dbReference>
<dbReference type="GO" id="GO:0019863">
    <property type="term" value="F:IgE binding"/>
    <property type="evidence" value="ECO:0007669"/>
    <property type="project" value="InterPro"/>
</dbReference>
<dbReference type="PANTHER" id="PTHR42039:SF1">
    <property type="entry name" value="PUTATIVE (AFU_ORTHOLOGUE AFUA_3G02940)-RELATED"/>
    <property type="match status" value="1"/>
</dbReference>
<feature type="signal peptide" evidence="2">
    <location>
        <begin position="1"/>
        <end position="18"/>
    </location>
</feature>
<feature type="compositionally biased region" description="Low complexity" evidence="1">
    <location>
        <begin position="95"/>
        <end position="111"/>
    </location>
</feature>
<proteinExistence type="predicted"/>
<evidence type="ECO:0008006" key="5">
    <source>
        <dbReference type="Google" id="ProtNLM"/>
    </source>
</evidence>
<protein>
    <recommendedName>
        <fullName evidence="5">Allergen Asp f 4</fullName>
    </recommendedName>
</protein>
<evidence type="ECO:0000256" key="1">
    <source>
        <dbReference type="SAM" id="MobiDB-lite"/>
    </source>
</evidence>
<dbReference type="AlphaFoldDB" id="A0A9W9P7S1"/>
<dbReference type="OrthoDB" id="118256at2759"/>
<reference evidence="3" key="1">
    <citation type="submission" date="2022-11" db="EMBL/GenBank/DDBJ databases">
        <authorList>
            <person name="Petersen C."/>
        </authorList>
    </citation>
    <scope>NUCLEOTIDE SEQUENCE</scope>
    <source>
        <strain evidence="3">IBT 19713</strain>
    </source>
</reference>
<sequence length="342" mass="35598">MQYKGSLLLAALAGSAIARPHGHERRHAHPKAAIEEVAAPAVTDVAAIEERAVGDVVYATIDNVLVSWINQWAGDASTTSSTSTPTPVVVSTATAAPTTTAKAAPTSASSGSGSGSGSGSSSSSGGDWTSYPSDGQFSEEGFGASNYVAQALGIEWKGNTGLPWGSNIIEVDAADANKYRNVIRFDGAESGDWTILFWNKMGPDSQMTGFFSPNKALDFTIQPGETKYVAIADQSTGGWTAYKGDTAPLSSYGAYAATWGEFTMRAAPEFSSWDVSCIQAQKAGKEIQGMKICMHDGTSCSSITNGMGSVINAYTAAEEAVNGIGGNVRDEAIRLLVNLDYA</sequence>
<gene>
    <name evidence="3" type="ORF">N7468_004082</name>
</gene>
<dbReference type="PANTHER" id="PTHR42039">
    <property type="entry name" value="PUTATIVE (AFU_ORTHOLOGUE AFUA_3G02940)-RELATED"/>
    <property type="match status" value="1"/>
</dbReference>
<feature type="chain" id="PRO_5040865109" description="Allergen Asp f 4" evidence="2">
    <location>
        <begin position="19"/>
        <end position="342"/>
    </location>
</feature>
<comment type="caution">
    <text evidence="3">The sequence shown here is derived from an EMBL/GenBank/DDBJ whole genome shotgun (WGS) entry which is preliminary data.</text>
</comment>
<dbReference type="EMBL" id="JAPQKS010000003">
    <property type="protein sequence ID" value="KAJ5239463.1"/>
    <property type="molecule type" value="Genomic_DNA"/>
</dbReference>
<dbReference type="Proteomes" id="UP001150941">
    <property type="component" value="Unassembled WGS sequence"/>
</dbReference>
<dbReference type="Pfam" id="PF25312">
    <property type="entry name" value="Allergen_Asp_f_4"/>
    <property type="match status" value="1"/>
</dbReference>
<evidence type="ECO:0000313" key="3">
    <source>
        <dbReference type="EMBL" id="KAJ5239463.1"/>
    </source>
</evidence>
<dbReference type="GeneID" id="83200682"/>
<reference evidence="3" key="2">
    <citation type="journal article" date="2023" name="IMA Fungus">
        <title>Comparative genomic study of the Penicillium genus elucidates a diverse pangenome and 15 lateral gene transfer events.</title>
        <authorList>
            <person name="Petersen C."/>
            <person name="Sorensen T."/>
            <person name="Nielsen M.R."/>
            <person name="Sondergaard T.E."/>
            <person name="Sorensen J.L."/>
            <person name="Fitzpatrick D.A."/>
            <person name="Frisvad J.C."/>
            <person name="Nielsen K.L."/>
        </authorList>
    </citation>
    <scope>NUCLEOTIDE SEQUENCE</scope>
    <source>
        <strain evidence="3">IBT 19713</strain>
    </source>
</reference>
<name>A0A9W9P7S1_9EURO</name>
<feature type="region of interest" description="Disordered" evidence="1">
    <location>
        <begin position="95"/>
        <end position="135"/>
    </location>
</feature>
<dbReference type="GO" id="GO:0005576">
    <property type="term" value="C:extracellular region"/>
    <property type="evidence" value="ECO:0007669"/>
    <property type="project" value="InterPro"/>
</dbReference>
<evidence type="ECO:0000313" key="4">
    <source>
        <dbReference type="Proteomes" id="UP001150941"/>
    </source>
</evidence>
<dbReference type="InterPro" id="IPR038903">
    <property type="entry name" value="Allergen_Asp_f_4"/>
</dbReference>
<evidence type="ECO:0000256" key="2">
    <source>
        <dbReference type="SAM" id="SignalP"/>
    </source>
</evidence>
<organism evidence="3 4">
    <name type="scientific">Penicillium chermesinum</name>
    <dbReference type="NCBI Taxonomy" id="63820"/>
    <lineage>
        <taxon>Eukaryota</taxon>
        <taxon>Fungi</taxon>
        <taxon>Dikarya</taxon>
        <taxon>Ascomycota</taxon>
        <taxon>Pezizomycotina</taxon>
        <taxon>Eurotiomycetes</taxon>
        <taxon>Eurotiomycetidae</taxon>
        <taxon>Eurotiales</taxon>
        <taxon>Aspergillaceae</taxon>
        <taxon>Penicillium</taxon>
    </lineage>
</organism>
<keyword evidence="4" id="KW-1185">Reference proteome</keyword>
<keyword evidence="2" id="KW-0732">Signal</keyword>
<accession>A0A9W9P7S1</accession>